<keyword evidence="3" id="KW-1185">Reference proteome</keyword>
<organism evidence="2 3">
    <name type="scientific">Epicoccum nigrum</name>
    <name type="common">Soil fungus</name>
    <name type="synonym">Epicoccum purpurascens</name>
    <dbReference type="NCBI Taxonomy" id="105696"/>
    <lineage>
        <taxon>Eukaryota</taxon>
        <taxon>Fungi</taxon>
        <taxon>Dikarya</taxon>
        <taxon>Ascomycota</taxon>
        <taxon>Pezizomycotina</taxon>
        <taxon>Dothideomycetes</taxon>
        <taxon>Pleosporomycetidae</taxon>
        <taxon>Pleosporales</taxon>
        <taxon>Pleosporineae</taxon>
        <taxon>Didymellaceae</taxon>
        <taxon>Epicoccum</taxon>
    </lineage>
</organism>
<evidence type="ECO:0000313" key="3">
    <source>
        <dbReference type="Proteomes" id="UP000193240"/>
    </source>
</evidence>
<feature type="signal peptide" evidence="1">
    <location>
        <begin position="1"/>
        <end position="16"/>
    </location>
</feature>
<evidence type="ECO:0000256" key="1">
    <source>
        <dbReference type="SAM" id="SignalP"/>
    </source>
</evidence>
<dbReference type="EMBL" id="KZ107845">
    <property type="protein sequence ID" value="OSS48839.1"/>
    <property type="molecule type" value="Genomic_DNA"/>
</dbReference>
<dbReference type="Proteomes" id="UP000193240">
    <property type="component" value="Unassembled WGS sequence"/>
</dbReference>
<dbReference type="InParanoid" id="A0A1Y2LZ73"/>
<gene>
    <name evidence="2" type="ORF">B5807_06907</name>
</gene>
<sequence length="229" mass="22261">MSKILSTALLATAATAQLTTSVWMPGAPVSGISWVGSVVSVQNDHTILSVSMKGIENIGTEYAAEMPQTITVGGTTFIAYEATATEDDFTATVALQCERANGDAAPTCTATTNGSGPETTIAATDSDAAVMTTTMGGDMAGYMNNFPLVITAGEDKLSGASAAATPTASGAQSTGSASPAASANSSAAKSNAASAASSGTAAPSTGAAAPMRSMAPVLAGLGAAAAFFV</sequence>
<feature type="chain" id="PRO_5012937675" description="Phytocyanin domain-containing protein" evidence="1">
    <location>
        <begin position="17"/>
        <end position="229"/>
    </location>
</feature>
<evidence type="ECO:0000313" key="2">
    <source>
        <dbReference type="EMBL" id="OSS48839.1"/>
    </source>
</evidence>
<name>A0A1Y2LZ73_EPING</name>
<accession>A0A1Y2LZ73</accession>
<keyword evidence="1" id="KW-0732">Signal</keyword>
<evidence type="ECO:0008006" key="4">
    <source>
        <dbReference type="Google" id="ProtNLM"/>
    </source>
</evidence>
<protein>
    <recommendedName>
        <fullName evidence="4">Phytocyanin domain-containing protein</fullName>
    </recommendedName>
</protein>
<dbReference type="OMA" id="TTSAWMA"/>
<reference evidence="2 3" key="1">
    <citation type="journal article" date="2017" name="Genome Announc.">
        <title>Genome sequence of the saprophytic ascomycete Epicoccum nigrum ICMP 19927 strain isolated from New Zealand.</title>
        <authorList>
            <person name="Fokin M."/>
            <person name="Fleetwood D."/>
            <person name="Weir B.S."/>
            <person name="Villas-Boas S.G."/>
        </authorList>
    </citation>
    <scope>NUCLEOTIDE SEQUENCE [LARGE SCALE GENOMIC DNA]</scope>
    <source>
        <strain evidence="2 3">ICMP 19927</strain>
    </source>
</reference>
<dbReference type="AlphaFoldDB" id="A0A1Y2LZ73"/>
<proteinExistence type="predicted"/>